<feature type="compositionally biased region" description="Low complexity" evidence="1">
    <location>
        <begin position="267"/>
        <end position="289"/>
    </location>
</feature>
<dbReference type="OrthoDB" id="2802667at2759"/>
<evidence type="ECO:0000313" key="3">
    <source>
        <dbReference type="EMBL" id="TDL21993.1"/>
    </source>
</evidence>
<feature type="region of interest" description="Disordered" evidence="1">
    <location>
        <begin position="214"/>
        <end position="233"/>
    </location>
</feature>
<protein>
    <recommendedName>
        <fullName evidence="5">Carbohydrate-binding module family 19 domain-containing protein</fullName>
    </recommendedName>
</protein>
<accession>A0A4Y7Q2W6</accession>
<feature type="chain" id="PRO_5021508155" description="Carbohydrate-binding module family 19 domain-containing protein" evidence="2">
    <location>
        <begin position="21"/>
        <end position="310"/>
    </location>
</feature>
<feature type="signal peptide" evidence="2">
    <location>
        <begin position="1"/>
        <end position="20"/>
    </location>
</feature>
<gene>
    <name evidence="3" type="ORF">BD410DRAFT_803815</name>
</gene>
<keyword evidence="4" id="KW-1185">Reference proteome</keyword>
<keyword evidence="2" id="KW-0732">Signal</keyword>
<organism evidence="3 4">
    <name type="scientific">Rickenella mellea</name>
    <dbReference type="NCBI Taxonomy" id="50990"/>
    <lineage>
        <taxon>Eukaryota</taxon>
        <taxon>Fungi</taxon>
        <taxon>Dikarya</taxon>
        <taxon>Basidiomycota</taxon>
        <taxon>Agaricomycotina</taxon>
        <taxon>Agaricomycetes</taxon>
        <taxon>Hymenochaetales</taxon>
        <taxon>Rickenellaceae</taxon>
        <taxon>Rickenella</taxon>
    </lineage>
</organism>
<evidence type="ECO:0008006" key="5">
    <source>
        <dbReference type="Google" id="ProtNLM"/>
    </source>
</evidence>
<evidence type="ECO:0000313" key="4">
    <source>
        <dbReference type="Proteomes" id="UP000294933"/>
    </source>
</evidence>
<name>A0A4Y7Q2W6_9AGAM</name>
<dbReference type="EMBL" id="ML170177">
    <property type="protein sequence ID" value="TDL21993.1"/>
    <property type="molecule type" value="Genomic_DNA"/>
</dbReference>
<dbReference type="STRING" id="50990.A0A4Y7Q2W6"/>
<feature type="compositionally biased region" description="Gly residues" evidence="1">
    <location>
        <begin position="222"/>
        <end position="231"/>
    </location>
</feature>
<dbReference type="VEuPathDB" id="FungiDB:BD410DRAFT_803815"/>
<sequence>MIFTPILISLTLLTTRGCLAAPAALDTSILKQNAQAAQSLNTAFKTLAVTDPCILDQTACISGRFAKCSANETWQTQRCSKGLKCFALPSVTSQGTVETCTSEKNALSIMNAAGVDSIFASDSSNNDGTGSGAAAAAATGTNNPSLTTTTSGDSATATTTIFVTQTIAVAVGDTKTLDSETLTLAPAAASSLLASLSSQGFTASTVSVSSSSATTVSVSGSNGNGNGGAVGGAAETVTAQDGNRAATVVSPPPTQTAECDSVTLTVTVTATPSSTPEASSGDSSGDCSSETVTITAQPASTTSSSKDVSY</sequence>
<evidence type="ECO:0000256" key="1">
    <source>
        <dbReference type="SAM" id="MobiDB-lite"/>
    </source>
</evidence>
<reference evidence="3 4" key="1">
    <citation type="submission" date="2018-06" db="EMBL/GenBank/DDBJ databases">
        <title>A transcriptomic atlas of mushroom development highlights an independent origin of complex multicellularity.</title>
        <authorList>
            <consortium name="DOE Joint Genome Institute"/>
            <person name="Krizsan K."/>
            <person name="Almasi E."/>
            <person name="Merenyi Z."/>
            <person name="Sahu N."/>
            <person name="Viragh M."/>
            <person name="Koszo T."/>
            <person name="Mondo S."/>
            <person name="Kiss B."/>
            <person name="Balint B."/>
            <person name="Kues U."/>
            <person name="Barry K."/>
            <person name="Hegedus J.C."/>
            <person name="Henrissat B."/>
            <person name="Johnson J."/>
            <person name="Lipzen A."/>
            <person name="Ohm R."/>
            <person name="Nagy I."/>
            <person name="Pangilinan J."/>
            <person name="Yan J."/>
            <person name="Xiong Y."/>
            <person name="Grigoriev I.V."/>
            <person name="Hibbett D.S."/>
            <person name="Nagy L.G."/>
        </authorList>
    </citation>
    <scope>NUCLEOTIDE SEQUENCE [LARGE SCALE GENOMIC DNA]</scope>
    <source>
        <strain evidence="3 4">SZMC22713</strain>
    </source>
</reference>
<feature type="region of interest" description="Disordered" evidence="1">
    <location>
        <begin position="130"/>
        <end position="153"/>
    </location>
</feature>
<dbReference type="Proteomes" id="UP000294933">
    <property type="component" value="Unassembled WGS sequence"/>
</dbReference>
<feature type="compositionally biased region" description="Polar residues" evidence="1">
    <location>
        <begin position="290"/>
        <end position="310"/>
    </location>
</feature>
<dbReference type="AlphaFoldDB" id="A0A4Y7Q2W6"/>
<feature type="region of interest" description="Disordered" evidence="1">
    <location>
        <begin position="267"/>
        <end position="310"/>
    </location>
</feature>
<proteinExistence type="predicted"/>
<evidence type="ECO:0000256" key="2">
    <source>
        <dbReference type="SAM" id="SignalP"/>
    </source>
</evidence>